<keyword evidence="1" id="KW-0802">TPR repeat</keyword>
<dbReference type="PROSITE" id="PS50005">
    <property type="entry name" value="TPR"/>
    <property type="match status" value="1"/>
</dbReference>
<dbReference type="InterPro" id="IPR011990">
    <property type="entry name" value="TPR-like_helical_dom_sf"/>
</dbReference>
<dbReference type="SMART" id="SM00028">
    <property type="entry name" value="TPR"/>
    <property type="match status" value="2"/>
</dbReference>
<organism evidence="2 3">
    <name type="scientific">Acrasis kona</name>
    <dbReference type="NCBI Taxonomy" id="1008807"/>
    <lineage>
        <taxon>Eukaryota</taxon>
        <taxon>Discoba</taxon>
        <taxon>Heterolobosea</taxon>
        <taxon>Tetramitia</taxon>
        <taxon>Eutetramitia</taxon>
        <taxon>Acrasidae</taxon>
        <taxon>Acrasis</taxon>
    </lineage>
</organism>
<name>A0AAW2Z7A1_9EUKA</name>
<dbReference type="Pfam" id="PF13374">
    <property type="entry name" value="TPR_10"/>
    <property type="match status" value="1"/>
</dbReference>
<evidence type="ECO:0000313" key="3">
    <source>
        <dbReference type="Proteomes" id="UP001431209"/>
    </source>
</evidence>
<reference evidence="2 3" key="1">
    <citation type="submission" date="2024-03" db="EMBL/GenBank/DDBJ databases">
        <title>The Acrasis kona genome and developmental transcriptomes reveal deep origins of eukaryotic multicellular pathways.</title>
        <authorList>
            <person name="Sheikh S."/>
            <person name="Fu C.-J."/>
            <person name="Brown M.W."/>
            <person name="Baldauf S.L."/>
        </authorList>
    </citation>
    <scope>NUCLEOTIDE SEQUENCE [LARGE SCALE GENOMIC DNA]</scope>
    <source>
        <strain evidence="2 3">ATCC MYA-3509</strain>
    </source>
</reference>
<accession>A0AAW2Z7A1</accession>
<dbReference type="InterPro" id="IPR019734">
    <property type="entry name" value="TPR_rpt"/>
</dbReference>
<proteinExistence type="predicted"/>
<keyword evidence="3" id="KW-1185">Reference proteome</keyword>
<evidence type="ECO:0000313" key="2">
    <source>
        <dbReference type="EMBL" id="KAL0485097.1"/>
    </source>
</evidence>
<dbReference type="Proteomes" id="UP001431209">
    <property type="component" value="Unassembled WGS sequence"/>
</dbReference>
<dbReference type="Gene3D" id="1.25.40.10">
    <property type="entry name" value="Tetratricopeptide repeat domain"/>
    <property type="match status" value="1"/>
</dbReference>
<dbReference type="AlphaFoldDB" id="A0AAW2Z7A1"/>
<protein>
    <submittedName>
        <fullName evidence="2">Response regulator aspartate phosphatase H</fullName>
    </submittedName>
</protein>
<gene>
    <name evidence="2" type="ORF">AKO1_011851</name>
</gene>
<evidence type="ECO:0000256" key="1">
    <source>
        <dbReference type="PROSITE-ProRule" id="PRU00339"/>
    </source>
</evidence>
<comment type="caution">
    <text evidence="2">The sequence shown here is derived from an EMBL/GenBank/DDBJ whole genome shotgun (WGS) entry which is preliminary data.</text>
</comment>
<sequence length="339" mass="38530">MIRTCLLRTGIINLPYRQVPILATNCARNFAVKLDIQGAKNLIKDGYTAQEKKDFPTCLSYFEGGVAILEKSKDPKDQMMLAVTYNNLAEVLRELEKSRISVNQKNRKYGFVDIKKLLSKAEGILRQVKPADKIEEEEITLVLAGFLNTQGLYQFENVKNYTLAQQIFSNNSEAIDQATTKSYNKELIYLELLLLGIKTKHNIAQCQLIRNLPAYDTFKDATHAFDKLTNLYPVNALYHKMNLTMLNSMGLIKLNEKEYEAALEHFKTALSLISGEIKKGQEQPNLQTIALSELGATLNNIATAHFKMKDLQTSEMYFRQALYIYENTPVGLIRIQSLV</sequence>
<dbReference type="SUPFAM" id="SSF48452">
    <property type="entry name" value="TPR-like"/>
    <property type="match status" value="2"/>
</dbReference>
<dbReference type="Pfam" id="PF13181">
    <property type="entry name" value="TPR_8"/>
    <property type="match status" value="1"/>
</dbReference>
<feature type="repeat" description="TPR" evidence="1">
    <location>
        <begin position="243"/>
        <end position="276"/>
    </location>
</feature>
<dbReference type="EMBL" id="JAOPGA020001102">
    <property type="protein sequence ID" value="KAL0485097.1"/>
    <property type="molecule type" value="Genomic_DNA"/>
</dbReference>